<name>A0A087T223_STEMI</name>
<protein>
    <submittedName>
        <fullName evidence="2">Uncharacterized protein</fullName>
    </submittedName>
</protein>
<gene>
    <name evidence="2" type="ORF">X975_26795</name>
</gene>
<evidence type="ECO:0000313" key="2">
    <source>
        <dbReference type="EMBL" id="KFM59162.1"/>
    </source>
</evidence>
<evidence type="ECO:0000256" key="1">
    <source>
        <dbReference type="SAM" id="Phobius"/>
    </source>
</evidence>
<keyword evidence="3" id="KW-1185">Reference proteome</keyword>
<feature type="non-terminal residue" evidence="2">
    <location>
        <position position="63"/>
    </location>
</feature>
<dbReference type="Proteomes" id="UP000054359">
    <property type="component" value="Unassembled WGS sequence"/>
</dbReference>
<organism evidence="2 3">
    <name type="scientific">Stegodyphus mimosarum</name>
    <name type="common">African social velvet spider</name>
    <dbReference type="NCBI Taxonomy" id="407821"/>
    <lineage>
        <taxon>Eukaryota</taxon>
        <taxon>Metazoa</taxon>
        <taxon>Ecdysozoa</taxon>
        <taxon>Arthropoda</taxon>
        <taxon>Chelicerata</taxon>
        <taxon>Arachnida</taxon>
        <taxon>Araneae</taxon>
        <taxon>Araneomorphae</taxon>
        <taxon>Entelegynae</taxon>
        <taxon>Eresoidea</taxon>
        <taxon>Eresidae</taxon>
        <taxon>Stegodyphus</taxon>
    </lineage>
</organism>
<keyword evidence="1" id="KW-1133">Transmembrane helix</keyword>
<keyword evidence="1" id="KW-0812">Transmembrane</keyword>
<dbReference type="AlphaFoldDB" id="A0A087T223"/>
<evidence type="ECO:0000313" key="3">
    <source>
        <dbReference type="Proteomes" id="UP000054359"/>
    </source>
</evidence>
<proteinExistence type="predicted"/>
<feature type="transmembrane region" description="Helical" evidence="1">
    <location>
        <begin position="6"/>
        <end position="27"/>
    </location>
</feature>
<sequence length="63" mass="7099">MELYQLNETVSLLIASPWYLVCCLLGAKLKRSTITTLESLKLFCTARGAFSFYVLNVVSFSNM</sequence>
<reference evidence="2 3" key="1">
    <citation type="submission" date="2013-11" db="EMBL/GenBank/DDBJ databases">
        <title>Genome sequencing of Stegodyphus mimosarum.</title>
        <authorList>
            <person name="Bechsgaard J."/>
        </authorList>
    </citation>
    <scope>NUCLEOTIDE SEQUENCE [LARGE SCALE GENOMIC DNA]</scope>
</reference>
<dbReference type="EMBL" id="KK113034">
    <property type="protein sequence ID" value="KFM59162.1"/>
    <property type="molecule type" value="Genomic_DNA"/>
</dbReference>
<accession>A0A087T223</accession>
<keyword evidence="1" id="KW-0472">Membrane</keyword>